<keyword evidence="2" id="KW-1185">Reference proteome</keyword>
<name>A0ACC0VGD2_9STRA</name>
<dbReference type="Proteomes" id="UP001163321">
    <property type="component" value="Chromosome 9"/>
</dbReference>
<proteinExistence type="predicted"/>
<dbReference type="EMBL" id="CM047588">
    <property type="protein sequence ID" value="KAI9905277.1"/>
    <property type="molecule type" value="Genomic_DNA"/>
</dbReference>
<protein>
    <submittedName>
        <fullName evidence="1">Uncharacterized protein</fullName>
    </submittedName>
</protein>
<gene>
    <name evidence="1" type="ORF">PsorP6_013846</name>
</gene>
<comment type="caution">
    <text evidence="1">The sequence shown here is derived from an EMBL/GenBank/DDBJ whole genome shotgun (WGS) entry which is preliminary data.</text>
</comment>
<evidence type="ECO:0000313" key="2">
    <source>
        <dbReference type="Proteomes" id="UP001163321"/>
    </source>
</evidence>
<reference evidence="1 2" key="1">
    <citation type="journal article" date="2022" name="bioRxiv">
        <title>The genome of the oomycete Peronosclerospora sorghi, a cosmopolitan pathogen of maize and sorghum, is inflated with dispersed pseudogenes.</title>
        <authorList>
            <person name="Fletcher K."/>
            <person name="Martin F."/>
            <person name="Isakeit T."/>
            <person name="Cavanaugh K."/>
            <person name="Magill C."/>
            <person name="Michelmore R."/>
        </authorList>
    </citation>
    <scope>NUCLEOTIDE SEQUENCE [LARGE SCALE GENOMIC DNA]</scope>
    <source>
        <strain evidence="1">P6</strain>
    </source>
</reference>
<evidence type="ECO:0000313" key="1">
    <source>
        <dbReference type="EMBL" id="KAI9905277.1"/>
    </source>
</evidence>
<accession>A0ACC0VGD2</accession>
<organism evidence="1 2">
    <name type="scientific">Peronosclerospora sorghi</name>
    <dbReference type="NCBI Taxonomy" id="230839"/>
    <lineage>
        <taxon>Eukaryota</taxon>
        <taxon>Sar</taxon>
        <taxon>Stramenopiles</taxon>
        <taxon>Oomycota</taxon>
        <taxon>Peronosporomycetes</taxon>
        <taxon>Peronosporales</taxon>
        <taxon>Peronosporaceae</taxon>
        <taxon>Peronosclerospora</taxon>
    </lineage>
</organism>
<sequence>MTTKPSPVMTTRTETVTDRAWKQARAVIAIDLPRSKRGPVHRDEREDGQAQASRRIPDDNDDDGPSFPKMDGASIVIILLWLLLAVEVYFRYSRHYSLAFQQKQYHQLAQHEGTRARKPGTGRVDDSSGGM</sequence>